<keyword evidence="2" id="KW-0812">Transmembrane</keyword>
<feature type="compositionally biased region" description="Basic and acidic residues" evidence="1">
    <location>
        <begin position="721"/>
        <end position="744"/>
    </location>
</feature>
<reference evidence="3" key="1">
    <citation type="submission" date="2015-10" db="EMBL/GenBank/DDBJ databases">
        <title>Draft genome sequence of Salegentibacter mishustinae KCTC 12263.</title>
        <authorList>
            <person name="Lin W."/>
            <person name="Zheng Q."/>
        </authorList>
    </citation>
    <scope>NUCLEOTIDE SEQUENCE [LARGE SCALE GENOMIC DNA]</scope>
    <source>
        <strain evidence="3">KCTC 12263</strain>
    </source>
</reference>
<evidence type="ECO:0000313" key="4">
    <source>
        <dbReference type="Proteomes" id="UP000051643"/>
    </source>
</evidence>
<protein>
    <recommendedName>
        <fullName evidence="5">Glutamyl-tRNA synthetase</fullName>
    </recommendedName>
</protein>
<gene>
    <name evidence="3" type="ORF">APR42_14085</name>
</gene>
<dbReference type="RefSeq" id="WP_057480924.1">
    <property type="nucleotide sequence ID" value="NZ_BMWR01000008.1"/>
</dbReference>
<proteinExistence type="predicted"/>
<dbReference type="OrthoDB" id="9812498at2"/>
<feature type="region of interest" description="Disordered" evidence="1">
    <location>
        <begin position="926"/>
        <end position="949"/>
    </location>
</feature>
<evidence type="ECO:0000313" key="3">
    <source>
        <dbReference type="EMBL" id="KRG29898.1"/>
    </source>
</evidence>
<dbReference type="STRING" id="270918.APR42_14085"/>
<feature type="compositionally biased region" description="Basic and acidic residues" evidence="1">
    <location>
        <begin position="678"/>
        <end position="694"/>
    </location>
</feature>
<keyword evidence="2" id="KW-1133">Transmembrane helix</keyword>
<accession>A0A0Q9ZJQ6</accession>
<dbReference type="EMBL" id="LKTP01000003">
    <property type="protein sequence ID" value="KRG29898.1"/>
    <property type="molecule type" value="Genomic_DNA"/>
</dbReference>
<evidence type="ECO:0008006" key="5">
    <source>
        <dbReference type="Google" id="ProtNLM"/>
    </source>
</evidence>
<name>A0A0Q9ZJQ6_9FLAO</name>
<feature type="compositionally biased region" description="Basic and acidic residues" evidence="1">
    <location>
        <begin position="926"/>
        <end position="945"/>
    </location>
</feature>
<organism evidence="3 4">
    <name type="scientific">Salegentibacter mishustinae</name>
    <dbReference type="NCBI Taxonomy" id="270918"/>
    <lineage>
        <taxon>Bacteria</taxon>
        <taxon>Pseudomonadati</taxon>
        <taxon>Bacteroidota</taxon>
        <taxon>Flavobacteriia</taxon>
        <taxon>Flavobacteriales</taxon>
        <taxon>Flavobacteriaceae</taxon>
        <taxon>Salegentibacter</taxon>
    </lineage>
</organism>
<dbReference type="Proteomes" id="UP000051643">
    <property type="component" value="Unassembled WGS sequence"/>
</dbReference>
<evidence type="ECO:0000256" key="1">
    <source>
        <dbReference type="SAM" id="MobiDB-lite"/>
    </source>
</evidence>
<feature type="transmembrane region" description="Helical" evidence="2">
    <location>
        <begin position="23"/>
        <end position="44"/>
    </location>
</feature>
<evidence type="ECO:0000256" key="2">
    <source>
        <dbReference type="SAM" id="Phobius"/>
    </source>
</evidence>
<feature type="compositionally biased region" description="Basic and acidic residues" evidence="1">
    <location>
        <begin position="1022"/>
        <end position="1035"/>
    </location>
</feature>
<feature type="transmembrane region" description="Helical" evidence="2">
    <location>
        <begin position="56"/>
        <end position="76"/>
    </location>
</feature>
<dbReference type="AlphaFoldDB" id="A0A0Q9ZJQ6"/>
<comment type="caution">
    <text evidence="3">The sequence shown here is derived from an EMBL/GenBank/DDBJ whole genome shotgun (WGS) entry which is preliminary data.</text>
</comment>
<sequence>MENYNQIKRKLAAFIRKFYLNKLLKGIILFLAIGLLYFLGVLAVEHFLWLEPSARTFLFWIFVGVEVMLLGYFIIIPLTKLFKFSSGINDEEASRIIGSHFPEVNDKLLNILQLKKDSQQSELLLAGIEQKSAELNKVPFTRAVDYKENRKYLKYALFPVVLILGLLVTGNIKLISSSLDRLAKYNIEFEAPAPFRFIILNDSLKARENSEYKILVKAEGNITPEKPEISYNGQTYFLKQVAPGSFEYTFKRLQNNLNFRLSANGINSKEYTLETLKVPKLLDFKMKFDYPNYIGKLNDSLSGSGNVNVPEGTKITWNFNTRNTEILNFSTKDSLIKLPAENSAFQYTQSVYSRLDYSVSTSNETIKNFEALDYSINVIKDEYPVIEIQQKLDSTDNSTQYFYGKLSDDYGLNRLNMVYYIENKEDSLKKEEISISKAAFDDFHYTFPGNLDLKPGETYNFYFQLWDNDGVNGSKSTKSSTFSFRRKTADKIEEEKLKQQGESINNLSKSLKDIKSSEEELNELNRLQKENENLDYNQRKKLQNFIQRQKQQSEMMRSYSEKLKKSFEKEKDELNSDSLEKDKLKKRLDRNEKRLQENEALLKELQEMGDKISREELGEKLEELSKRNQSEERNLEQLLELTKRYYVEEKLQKLARDLDKLSEKQDQLSENSDAESLEEQKEIGEEFEEFKQEMDQLEDDNKDLQKPTDLPREEIDEESIEKELNDAEENLDKGDREKAKEKQKNAAQQMKEMSQKMQQRSMQQSGEELKADIETLRQILDNLVTFSFQQEELLEDFGKIDINNPGYAARLRRQSDLRENFRHIDDSLYSLALSNPMITENITKSLTDIEFDIDKSLERLAENELPQGTASQQYVVTGANDLAYMLSEILSMMQQQANPQLGKGQGENSEFQLQDIIKKQQEINKEFQKQGKQQKGEQNEGKKPGEGMGEEEMEGLFEIYKAQQELRQSLQELNEKEGSQQGKQIEEQMKDAEEQLLDKGFDPENLQKLQQLEHELMEYEEARLQQGENNKRESETNLQQFDNRSKDQSIKAKEYFNSIEILNRQSLPLREIYKQKVKTYFERTDN</sequence>
<keyword evidence="2" id="KW-0472">Membrane</keyword>
<feature type="region of interest" description="Disordered" evidence="1">
    <location>
        <begin position="1022"/>
        <end position="1049"/>
    </location>
</feature>
<feature type="compositionally biased region" description="Basic and acidic residues" evidence="1">
    <location>
        <begin position="702"/>
        <end position="713"/>
    </location>
</feature>
<keyword evidence="4" id="KW-1185">Reference proteome</keyword>
<feature type="region of interest" description="Disordered" evidence="1">
    <location>
        <begin position="662"/>
        <end position="746"/>
    </location>
</feature>
<feature type="transmembrane region" description="Helical" evidence="2">
    <location>
        <begin position="152"/>
        <end position="172"/>
    </location>
</feature>